<dbReference type="RefSeq" id="XP_041224607.1">
    <property type="nucleotide sequence ID" value="XM_041375275.1"/>
</dbReference>
<dbReference type="InterPro" id="IPR033695">
    <property type="entry name" value="POLO_box_2"/>
</dbReference>
<proteinExistence type="predicted"/>
<dbReference type="Gene3D" id="3.30.1120.30">
    <property type="entry name" value="POLO box domain"/>
    <property type="match status" value="1"/>
</dbReference>
<dbReference type="SUPFAM" id="SSF82615">
    <property type="entry name" value="Polo-box domain"/>
    <property type="match status" value="1"/>
</dbReference>
<organism evidence="2 3">
    <name type="scientific">Suillus fuscotomentosus</name>
    <dbReference type="NCBI Taxonomy" id="1912939"/>
    <lineage>
        <taxon>Eukaryota</taxon>
        <taxon>Fungi</taxon>
        <taxon>Dikarya</taxon>
        <taxon>Basidiomycota</taxon>
        <taxon>Agaricomycotina</taxon>
        <taxon>Agaricomycetes</taxon>
        <taxon>Agaricomycetidae</taxon>
        <taxon>Boletales</taxon>
        <taxon>Suillineae</taxon>
        <taxon>Suillaceae</taxon>
        <taxon>Suillus</taxon>
    </lineage>
</organism>
<dbReference type="AlphaFoldDB" id="A0AAD4E3I8"/>
<evidence type="ECO:0000259" key="1">
    <source>
        <dbReference type="PROSITE" id="PS50078"/>
    </source>
</evidence>
<dbReference type="Proteomes" id="UP001195769">
    <property type="component" value="Unassembled WGS sequence"/>
</dbReference>
<dbReference type="InterPro" id="IPR036947">
    <property type="entry name" value="POLO_box_dom_sf"/>
</dbReference>
<dbReference type="CDD" id="cd13117">
    <property type="entry name" value="POLO_box_2"/>
    <property type="match status" value="1"/>
</dbReference>
<dbReference type="EMBL" id="JABBWK010000035">
    <property type="protein sequence ID" value="KAG1899031.1"/>
    <property type="molecule type" value="Genomic_DNA"/>
</dbReference>
<dbReference type="PROSITE" id="PS50078">
    <property type="entry name" value="POLO_BOX"/>
    <property type="match status" value="1"/>
</dbReference>
<accession>A0AAD4E3I8</accession>
<name>A0AAD4E3I8_9AGAM</name>
<protein>
    <recommendedName>
        <fullName evidence="1">POLO box domain-containing protein</fullName>
    </recommendedName>
</protein>
<dbReference type="Pfam" id="PF00659">
    <property type="entry name" value="POLO_box"/>
    <property type="match status" value="1"/>
</dbReference>
<gene>
    <name evidence="2" type="ORF">F5891DRAFT_954709</name>
</gene>
<evidence type="ECO:0000313" key="2">
    <source>
        <dbReference type="EMBL" id="KAG1899031.1"/>
    </source>
</evidence>
<keyword evidence="3" id="KW-1185">Reference proteome</keyword>
<reference evidence="2" key="1">
    <citation type="journal article" date="2020" name="New Phytol.">
        <title>Comparative genomics reveals dynamic genome evolution in host specialist ectomycorrhizal fungi.</title>
        <authorList>
            <person name="Lofgren L.A."/>
            <person name="Nguyen N.H."/>
            <person name="Vilgalys R."/>
            <person name="Ruytinx J."/>
            <person name="Liao H.L."/>
            <person name="Branco S."/>
            <person name="Kuo A."/>
            <person name="LaButti K."/>
            <person name="Lipzen A."/>
            <person name="Andreopoulos W."/>
            <person name="Pangilinan J."/>
            <person name="Riley R."/>
            <person name="Hundley H."/>
            <person name="Na H."/>
            <person name="Barry K."/>
            <person name="Grigoriev I.V."/>
            <person name="Stajich J.E."/>
            <person name="Kennedy P.G."/>
        </authorList>
    </citation>
    <scope>NUCLEOTIDE SEQUENCE</scope>
    <source>
        <strain evidence="2">FC203</strain>
    </source>
</reference>
<dbReference type="GeneID" id="64669573"/>
<feature type="domain" description="POLO box" evidence="1">
    <location>
        <begin position="23"/>
        <end position="83"/>
    </location>
</feature>
<evidence type="ECO:0000313" key="3">
    <source>
        <dbReference type="Proteomes" id="UP001195769"/>
    </source>
</evidence>
<comment type="caution">
    <text evidence="2">The sequence shown here is derived from an EMBL/GenBank/DDBJ whole genome shotgun (WGS) entry which is preliminary data.</text>
</comment>
<sequence length="83" mass="9902">MDLLYGDYEYTFEDHDRTKGMDFVQKYLRMKHVIVFKMSHDVLQFNFYDHSKVILSSHGLLVTHIDKNYKIARLTLSEIMALS</sequence>
<dbReference type="InterPro" id="IPR000959">
    <property type="entry name" value="POLO_box_dom"/>
</dbReference>